<evidence type="ECO:0000256" key="2">
    <source>
        <dbReference type="ARBA" id="ARBA00006920"/>
    </source>
</evidence>
<evidence type="ECO:0000256" key="6">
    <source>
        <dbReference type="ARBA" id="ARBA00022826"/>
    </source>
</evidence>
<dbReference type="PANTHER" id="PTHR31462">
    <property type="entry name" value="ENDOSOMAL/LYSOSOMAL POTASSIUM CHANNEL TMEM175"/>
    <property type="match status" value="1"/>
</dbReference>
<feature type="transmembrane region" description="Helical" evidence="13">
    <location>
        <begin position="59"/>
        <end position="77"/>
    </location>
</feature>
<keyword evidence="5 13" id="KW-0812">Transmembrane</keyword>
<keyword evidence="10 13" id="KW-0472">Membrane</keyword>
<evidence type="ECO:0000256" key="1">
    <source>
        <dbReference type="ARBA" id="ARBA00004141"/>
    </source>
</evidence>
<keyword evidence="4" id="KW-0633">Potassium transport</keyword>
<evidence type="ECO:0000256" key="4">
    <source>
        <dbReference type="ARBA" id="ARBA00022538"/>
    </source>
</evidence>
<comment type="subcellular location">
    <subcellularLocation>
        <location evidence="1">Membrane</location>
        <topology evidence="1">Multi-pass membrane protein</topology>
    </subcellularLocation>
</comment>
<comment type="caution">
    <text evidence="14">The sequence shown here is derived from an EMBL/GenBank/DDBJ whole genome shotgun (WGS) entry which is preliminary data.</text>
</comment>
<dbReference type="InterPro" id="IPR010617">
    <property type="entry name" value="TMEM175-like"/>
</dbReference>
<evidence type="ECO:0000256" key="10">
    <source>
        <dbReference type="ARBA" id="ARBA00023136"/>
    </source>
</evidence>
<keyword evidence="7" id="KW-0630">Potassium</keyword>
<evidence type="ECO:0000256" key="5">
    <source>
        <dbReference type="ARBA" id="ARBA00022692"/>
    </source>
</evidence>
<dbReference type="GO" id="GO:0005267">
    <property type="term" value="F:potassium channel activity"/>
    <property type="evidence" value="ECO:0007669"/>
    <property type="project" value="UniProtKB-KW"/>
</dbReference>
<dbReference type="GO" id="GO:0015252">
    <property type="term" value="F:proton channel activity"/>
    <property type="evidence" value="ECO:0007669"/>
    <property type="project" value="InterPro"/>
</dbReference>
<comment type="similarity">
    <text evidence="2">Belongs to the TMEM175 family.</text>
</comment>
<gene>
    <name evidence="14" type="ORF">LJ751_16230</name>
</gene>
<accession>A0A9X1S7Y3</accession>
<sequence>MPGNMHQSYTRRITSGSDIERTTFFSDAVFAIAMTLVAVDIKIPQVPGNEMGRAVAEQWPEFAAYLLSFAVAGTYWLSHHRLFRLLKGFTAGLQRLNLVLLFFIGLLGYATDMLAFHSDRAIGVVIYAATLGFIGAANTSLWLYAGRRRMFKEDVDPRLITYARVRAPVTPAVFLVSIPVAFINPVAGIVTWLAIPLVDMGLRLWGSKLPDAVQADD</sequence>
<dbReference type="AlphaFoldDB" id="A0A9X1S7Y3"/>
<keyword evidence="3" id="KW-0813">Transport</keyword>
<dbReference type="GO" id="GO:0016020">
    <property type="term" value="C:membrane"/>
    <property type="evidence" value="ECO:0007669"/>
    <property type="project" value="UniProtKB-SubCell"/>
</dbReference>
<organism evidence="14 15">
    <name type="scientific">Arthrobacter gengyunqii</name>
    <dbReference type="NCBI Taxonomy" id="2886940"/>
    <lineage>
        <taxon>Bacteria</taxon>
        <taxon>Bacillati</taxon>
        <taxon>Actinomycetota</taxon>
        <taxon>Actinomycetes</taxon>
        <taxon>Micrococcales</taxon>
        <taxon>Micrococcaceae</taxon>
        <taxon>Arthrobacter</taxon>
    </lineage>
</organism>
<dbReference type="Proteomes" id="UP001139264">
    <property type="component" value="Unassembled WGS sequence"/>
</dbReference>
<dbReference type="EMBL" id="JAJFZP010000015">
    <property type="protein sequence ID" value="MCC3270881.1"/>
    <property type="molecule type" value="Genomic_DNA"/>
</dbReference>
<dbReference type="PANTHER" id="PTHR31462:SF5">
    <property type="entry name" value="ENDOSOMAL_LYSOSOMAL PROTON CHANNEL TMEM175"/>
    <property type="match status" value="1"/>
</dbReference>
<keyword evidence="6" id="KW-0631">Potassium channel</keyword>
<keyword evidence="8 13" id="KW-1133">Transmembrane helix</keyword>
<evidence type="ECO:0000256" key="8">
    <source>
        <dbReference type="ARBA" id="ARBA00022989"/>
    </source>
</evidence>
<evidence type="ECO:0000256" key="9">
    <source>
        <dbReference type="ARBA" id="ARBA00023065"/>
    </source>
</evidence>
<evidence type="ECO:0000313" key="15">
    <source>
        <dbReference type="Proteomes" id="UP001139264"/>
    </source>
</evidence>
<comment type="catalytic activity">
    <reaction evidence="12">
        <text>K(+)(in) = K(+)(out)</text>
        <dbReference type="Rhea" id="RHEA:29463"/>
        <dbReference type="ChEBI" id="CHEBI:29103"/>
    </reaction>
</comment>
<evidence type="ECO:0000256" key="12">
    <source>
        <dbReference type="ARBA" id="ARBA00034430"/>
    </source>
</evidence>
<reference evidence="14" key="1">
    <citation type="submission" date="2021-10" db="EMBL/GenBank/DDBJ databases">
        <title>Novel species in genus Arthrobacter.</title>
        <authorList>
            <person name="Liu Y."/>
        </authorList>
    </citation>
    <scope>NUCLEOTIDE SEQUENCE</scope>
    <source>
        <strain evidence="14">Zg-Y809</strain>
    </source>
</reference>
<keyword evidence="9" id="KW-0406">Ion transport</keyword>
<dbReference type="Pfam" id="PF06736">
    <property type="entry name" value="TMEM175"/>
    <property type="match status" value="1"/>
</dbReference>
<proteinExistence type="inferred from homology"/>
<keyword evidence="11" id="KW-0407">Ion channel</keyword>
<feature type="transmembrane region" description="Helical" evidence="13">
    <location>
        <begin position="98"/>
        <end position="116"/>
    </location>
</feature>
<evidence type="ECO:0000256" key="7">
    <source>
        <dbReference type="ARBA" id="ARBA00022958"/>
    </source>
</evidence>
<name>A0A9X1S7Y3_9MICC</name>
<evidence type="ECO:0000256" key="11">
    <source>
        <dbReference type="ARBA" id="ARBA00023303"/>
    </source>
</evidence>
<feature type="transmembrane region" description="Helical" evidence="13">
    <location>
        <begin position="21"/>
        <end position="39"/>
    </location>
</feature>
<protein>
    <submittedName>
        <fullName evidence="14">DUF1211 domain-containing protein</fullName>
    </submittedName>
</protein>
<evidence type="ECO:0000256" key="13">
    <source>
        <dbReference type="SAM" id="Phobius"/>
    </source>
</evidence>
<feature type="transmembrane region" description="Helical" evidence="13">
    <location>
        <begin position="122"/>
        <end position="144"/>
    </location>
</feature>
<evidence type="ECO:0000256" key="3">
    <source>
        <dbReference type="ARBA" id="ARBA00022448"/>
    </source>
</evidence>
<evidence type="ECO:0000313" key="14">
    <source>
        <dbReference type="EMBL" id="MCC3270881.1"/>
    </source>
</evidence>
<feature type="transmembrane region" description="Helical" evidence="13">
    <location>
        <begin position="172"/>
        <end position="195"/>
    </location>
</feature>